<dbReference type="SUPFAM" id="SSF52172">
    <property type="entry name" value="CheY-like"/>
    <property type="match status" value="1"/>
</dbReference>
<dbReference type="Proteomes" id="UP000192360">
    <property type="component" value="Unassembled WGS sequence"/>
</dbReference>
<dbReference type="Gene3D" id="3.40.50.2300">
    <property type="match status" value="1"/>
</dbReference>
<dbReference type="OrthoDB" id="673128at2"/>
<proteinExistence type="predicted"/>
<dbReference type="AlphaFoldDB" id="A0A1W1YU93"/>
<dbReference type="GO" id="GO:0000160">
    <property type="term" value="P:phosphorelay signal transduction system"/>
    <property type="evidence" value="ECO:0007669"/>
    <property type="project" value="InterPro"/>
</dbReference>
<dbReference type="SMART" id="SM00448">
    <property type="entry name" value="REC"/>
    <property type="match status" value="1"/>
</dbReference>
<dbReference type="InterPro" id="IPR001789">
    <property type="entry name" value="Sig_transdc_resp-reg_receiver"/>
</dbReference>
<feature type="modified residue" description="4-aspartylphosphate" evidence="1">
    <location>
        <position position="59"/>
    </location>
</feature>
<dbReference type="PROSITE" id="PS50110">
    <property type="entry name" value="RESPONSE_REGULATORY"/>
    <property type="match status" value="1"/>
</dbReference>
<feature type="domain" description="Response regulatory" evidence="2">
    <location>
        <begin position="5"/>
        <end position="128"/>
    </location>
</feature>
<evidence type="ECO:0000313" key="4">
    <source>
        <dbReference type="Proteomes" id="UP000192360"/>
    </source>
</evidence>
<evidence type="ECO:0000259" key="2">
    <source>
        <dbReference type="PROSITE" id="PS50110"/>
    </source>
</evidence>
<accession>A0A1W1YU93</accession>
<dbReference type="PANTHER" id="PTHR44520:SF2">
    <property type="entry name" value="RESPONSE REGULATOR RCP1"/>
    <property type="match status" value="1"/>
</dbReference>
<protein>
    <submittedName>
        <fullName evidence="3">CheY chemotaxis protein or a CheY-like REC (Receiver) domain</fullName>
    </submittedName>
</protein>
<dbReference type="RefSeq" id="WP_084060180.1">
    <property type="nucleotide sequence ID" value="NZ_FWXO01000001.1"/>
</dbReference>
<dbReference type="InterPro" id="IPR052893">
    <property type="entry name" value="TCS_response_regulator"/>
</dbReference>
<name>A0A1W1YU93_9FLAO</name>
<evidence type="ECO:0000256" key="1">
    <source>
        <dbReference type="PROSITE-ProRule" id="PRU00169"/>
    </source>
</evidence>
<dbReference type="EMBL" id="FWXO01000001">
    <property type="protein sequence ID" value="SMC39672.1"/>
    <property type="molecule type" value="Genomic_DNA"/>
</dbReference>
<sequence length="128" mass="14734">MKIKNILLIDDSEIDNFINKSVLEKANMVENIIAKTSAKEALEYLSNTENEFPNIIFLDIRMPEMDGFEFLNECENFPDELKNKCVIFMLSSSIDPNDALRAEQHKVVKKYLTKPLTQSALENVVTYI</sequence>
<dbReference type="PANTHER" id="PTHR44520">
    <property type="entry name" value="RESPONSE REGULATOR RCP1-RELATED"/>
    <property type="match status" value="1"/>
</dbReference>
<keyword evidence="1" id="KW-0597">Phosphoprotein</keyword>
<dbReference type="Pfam" id="PF00072">
    <property type="entry name" value="Response_reg"/>
    <property type="match status" value="1"/>
</dbReference>
<gene>
    <name evidence="3" type="ORF">SAMN05660703_0889</name>
</gene>
<keyword evidence="4" id="KW-1185">Reference proteome</keyword>
<evidence type="ECO:0000313" key="3">
    <source>
        <dbReference type="EMBL" id="SMC39672.1"/>
    </source>
</evidence>
<dbReference type="InterPro" id="IPR011006">
    <property type="entry name" value="CheY-like_superfamily"/>
</dbReference>
<reference evidence="3 4" key="1">
    <citation type="submission" date="2017-04" db="EMBL/GenBank/DDBJ databases">
        <authorList>
            <person name="Afonso C.L."/>
            <person name="Miller P.J."/>
            <person name="Scott M.A."/>
            <person name="Spackman E."/>
            <person name="Goraichik I."/>
            <person name="Dimitrov K.M."/>
            <person name="Suarez D.L."/>
            <person name="Swayne D.E."/>
        </authorList>
    </citation>
    <scope>NUCLEOTIDE SEQUENCE [LARGE SCALE GENOMIC DNA]</scope>
    <source>
        <strain evidence="3 4">DSM 21164</strain>
    </source>
</reference>
<dbReference type="STRING" id="504486.SAMN05660703_0889"/>
<organism evidence="3 4">
    <name type="scientific">Cellulophaga tyrosinoxydans</name>
    <dbReference type="NCBI Taxonomy" id="504486"/>
    <lineage>
        <taxon>Bacteria</taxon>
        <taxon>Pseudomonadati</taxon>
        <taxon>Bacteroidota</taxon>
        <taxon>Flavobacteriia</taxon>
        <taxon>Flavobacteriales</taxon>
        <taxon>Flavobacteriaceae</taxon>
        <taxon>Cellulophaga</taxon>
    </lineage>
</organism>